<sequence length="161" mass="17723">MTHSKKKKNSSLIDVRLNDIQAIHPAIQNAVATTANLIYASAPDDYSEPALHCLLVIHPIHVVKLEGKLYVIAGFRSYELACLRLSEGAQITCILHTSLASEELSDIAIIDIAGSPIMHSLGPKYVQQLQTLALSFSHRASLLFPKLKSIRRIRGQKKTSD</sequence>
<dbReference type="EMBL" id="OBEB01000008">
    <property type="protein sequence ID" value="SNY58631.1"/>
    <property type="molecule type" value="Genomic_DNA"/>
</dbReference>
<proteinExistence type="predicted"/>
<dbReference type="AlphaFoldDB" id="A0A285JHM7"/>
<reference evidence="2" key="1">
    <citation type="submission" date="2017-09" db="EMBL/GenBank/DDBJ databases">
        <authorList>
            <person name="Varghese N."/>
            <person name="Submissions S."/>
        </authorList>
    </citation>
    <scope>NUCLEOTIDE SEQUENCE [LARGE SCALE GENOMIC DNA]</scope>
    <source>
        <strain evidence="2">CGMCC 1.12461</strain>
    </source>
</reference>
<keyword evidence="2" id="KW-1185">Reference proteome</keyword>
<protein>
    <submittedName>
        <fullName evidence="1">Uncharacterized protein</fullName>
    </submittedName>
</protein>
<organism evidence="1 2">
    <name type="scientific">Arsukibacterium tuosuense</name>
    <dbReference type="NCBI Taxonomy" id="1323745"/>
    <lineage>
        <taxon>Bacteria</taxon>
        <taxon>Pseudomonadati</taxon>
        <taxon>Pseudomonadota</taxon>
        <taxon>Gammaproteobacteria</taxon>
        <taxon>Chromatiales</taxon>
        <taxon>Chromatiaceae</taxon>
        <taxon>Arsukibacterium</taxon>
    </lineage>
</organism>
<dbReference type="Proteomes" id="UP000219353">
    <property type="component" value="Unassembled WGS sequence"/>
</dbReference>
<accession>A0A285JHM7</accession>
<dbReference type="OrthoDB" id="5766683at2"/>
<evidence type="ECO:0000313" key="1">
    <source>
        <dbReference type="EMBL" id="SNY58631.1"/>
    </source>
</evidence>
<dbReference type="RefSeq" id="WP_097112630.1">
    <property type="nucleotide sequence ID" value="NZ_OBEB01000008.1"/>
</dbReference>
<name>A0A285JHM7_9GAMM</name>
<gene>
    <name evidence="1" type="ORF">SAMN06297280_3450</name>
</gene>
<evidence type="ECO:0000313" key="2">
    <source>
        <dbReference type="Proteomes" id="UP000219353"/>
    </source>
</evidence>